<organism evidence="4 5">
    <name type="scientific">Niabella digestorum</name>
    <dbReference type="NCBI Taxonomy" id="3117701"/>
    <lineage>
        <taxon>Bacteria</taxon>
        <taxon>Pseudomonadati</taxon>
        <taxon>Bacteroidota</taxon>
        <taxon>Chitinophagia</taxon>
        <taxon>Chitinophagales</taxon>
        <taxon>Chitinophagaceae</taxon>
        <taxon>Niabella</taxon>
    </lineage>
</organism>
<dbReference type="PANTHER" id="PTHR34218">
    <property type="entry name" value="PEPTIDASE S45 PENICILLIN AMIDASE"/>
    <property type="match status" value="1"/>
</dbReference>
<protein>
    <submittedName>
        <fullName evidence="4">Penicillin acylase family protein</fullName>
        <ecNumber evidence="4">3.5.1.-</ecNumber>
    </submittedName>
</protein>
<comment type="similarity">
    <text evidence="1">Belongs to the peptidase S45 family.</text>
</comment>
<dbReference type="InterPro" id="IPR023343">
    <property type="entry name" value="Penicillin_amidase_dom1"/>
</dbReference>
<reference evidence="4 5" key="1">
    <citation type="submission" date="2024-01" db="EMBL/GenBank/DDBJ databases">
        <title>Niabella digestum sp. nov., isolated from waste digestion system.</title>
        <authorList>
            <person name="Zhang L."/>
        </authorList>
    </citation>
    <scope>NUCLEOTIDE SEQUENCE [LARGE SCALE GENOMIC DNA]</scope>
    <source>
        <strain evidence="4 5">A18</strain>
    </source>
</reference>
<evidence type="ECO:0000313" key="4">
    <source>
        <dbReference type="EMBL" id="MEE6186819.1"/>
    </source>
</evidence>
<dbReference type="GO" id="GO:0016787">
    <property type="term" value="F:hydrolase activity"/>
    <property type="evidence" value="ECO:0007669"/>
    <property type="project" value="UniProtKB-KW"/>
</dbReference>
<dbReference type="EC" id="3.5.1.-" evidence="4"/>
<dbReference type="Gene3D" id="2.30.120.10">
    <property type="match status" value="1"/>
</dbReference>
<evidence type="ECO:0000256" key="1">
    <source>
        <dbReference type="ARBA" id="ARBA00006586"/>
    </source>
</evidence>
<dbReference type="Pfam" id="PF01804">
    <property type="entry name" value="Penicil_amidase"/>
    <property type="match status" value="1"/>
</dbReference>
<dbReference type="Gene3D" id="1.10.1400.10">
    <property type="match status" value="1"/>
</dbReference>
<dbReference type="Gene3D" id="1.10.439.10">
    <property type="entry name" value="Penicillin Amidohydrolase, domain 1"/>
    <property type="match status" value="1"/>
</dbReference>
<dbReference type="PIRSF" id="PIRSF001227">
    <property type="entry name" value="Pen_acylase"/>
    <property type="match status" value="1"/>
</dbReference>
<dbReference type="RefSeq" id="WP_330974229.1">
    <property type="nucleotide sequence ID" value="NZ_JAZGLY010000003.1"/>
</dbReference>
<dbReference type="InterPro" id="IPR002692">
    <property type="entry name" value="S45"/>
</dbReference>
<dbReference type="Gene3D" id="3.60.20.10">
    <property type="entry name" value="Glutamine Phosphoribosylpyrophosphate, subunit 1, domain 1"/>
    <property type="match status" value="1"/>
</dbReference>
<dbReference type="InterPro" id="IPR014395">
    <property type="entry name" value="Pen/GL7ACA/AHL_acylase"/>
</dbReference>
<name>A0ABU7RFP6_9BACT</name>
<sequence length="816" mass="93236">MRLLPFCFSFLVTILLIFILNRPMGSKVPMPLGSFLSPQTGFWQNAEDTAFDYNLNIVHEYLKAPAKVYFDERLVPHVFAQNDEDLYFIQGYLHARFRLFQMDLQTRAAEGRVSEIAGKAAIEYDKAQRRLGMKFAAENTLKEIEKNADALARYTAYTNGVNAYINTLTESTLPLEYKILNFKPERWSNLRTLMLLKMMAQMLSSGTERDLIYTNLRSILTSEQFNLLYPQVQDSLVPIIPKGTIFPNYKKQYVIPTDADSAYFFNHRQVAVHEPNPQDRDNGSNNWVVAGTKTASGAPILCNDPHLELSLPSIWYEMQLSTPSSSVYGVTLPGCPYVIIGFNEHIAWGVTNAQRDVKDYFTIQFKDASKREYWFNNTWKASQLRVEEIKVKGQTPIYDTVAYTVFGPVIYDAAFADTVSGQSALAVTWVAHHTGDEGLAFYKLNRATSYNEYAEAIKTFECPAQNFVFASKSGDIAIWQQGKFPNRWQGQGLYVMPGRDSSYMWQGYIPQEENPHAVNPDRGFLESANQRPVDGTYPYFIPGTYITPRGRAIEYFLQRMNSITVQDMMELQQNYYNILARDLVPILIAHTHEEKLSEKAKKYLDIIRGWDFDAGPHSIGQTIYRCWLDSLQRNIWEDELMAAGPTTILPEEETLMELLKIDTTLLSFVDDKRTTVVETLTNQVTAALNSATKALSDYEKEHRLEWAKFKEPAIYHLLKNNLPSFAHKNLPVGGSGNTINAIKKSHGPSWRMVVHLTPDMEAYGVYPGGQSGNPGSRFYDNAVNNWVEGRYYQLWMMKEHDAKDSRVKWVMNFSKA</sequence>
<proteinExistence type="inferred from homology"/>
<dbReference type="Proteomes" id="UP001357452">
    <property type="component" value="Unassembled WGS sequence"/>
</dbReference>
<dbReference type="EMBL" id="JAZGLY010000003">
    <property type="protein sequence ID" value="MEE6186819.1"/>
    <property type="molecule type" value="Genomic_DNA"/>
</dbReference>
<evidence type="ECO:0000313" key="5">
    <source>
        <dbReference type="Proteomes" id="UP001357452"/>
    </source>
</evidence>
<accession>A0ABU7RFP6</accession>
<dbReference type="InterPro" id="IPR043147">
    <property type="entry name" value="Penicillin_amidase_A-knob"/>
</dbReference>
<dbReference type="SUPFAM" id="SSF56235">
    <property type="entry name" value="N-terminal nucleophile aminohydrolases (Ntn hydrolases)"/>
    <property type="match status" value="1"/>
</dbReference>
<dbReference type="InterPro" id="IPR029055">
    <property type="entry name" value="Ntn_hydrolases_N"/>
</dbReference>
<keyword evidence="3" id="KW-0865">Zymogen</keyword>
<keyword evidence="2 4" id="KW-0378">Hydrolase</keyword>
<evidence type="ECO:0000256" key="3">
    <source>
        <dbReference type="ARBA" id="ARBA00023145"/>
    </source>
</evidence>
<evidence type="ECO:0000256" key="2">
    <source>
        <dbReference type="ARBA" id="ARBA00022801"/>
    </source>
</evidence>
<dbReference type="CDD" id="cd03747">
    <property type="entry name" value="Ntn_PGA_like"/>
    <property type="match status" value="1"/>
</dbReference>
<keyword evidence="5" id="KW-1185">Reference proteome</keyword>
<dbReference type="PANTHER" id="PTHR34218:SF4">
    <property type="entry name" value="ACYL-HOMOSERINE LACTONE ACYLASE QUIP"/>
    <property type="match status" value="1"/>
</dbReference>
<gene>
    <name evidence="4" type="ORF">V2H41_05985</name>
</gene>
<dbReference type="InterPro" id="IPR043146">
    <property type="entry name" value="Penicillin_amidase_N_B-knob"/>
</dbReference>
<comment type="caution">
    <text evidence="4">The sequence shown here is derived from an EMBL/GenBank/DDBJ whole genome shotgun (WGS) entry which is preliminary data.</text>
</comment>